<reference evidence="2 3" key="1">
    <citation type="submission" date="2018-11" db="EMBL/GenBank/DDBJ databases">
        <title>Complete genome sequence of Nocardioides baekrokdamisoli strain KCTC 39748.</title>
        <authorList>
            <person name="Kang S.W."/>
            <person name="Lee K.C."/>
            <person name="Kim K.K."/>
            <person name="Kim J.S."/>
            <person name="Kim D.S."/>
            <person name="Ko S.H."/>
            <person name="Yang S.H."/>
            <person name="Shin Y.K."/>
            <person name="Lee J.S."/>
        </authorList>
    </citation>
    <scope>NUCLEOTIDE SEQUENCE [LARGE SCALE GENOMIC DNA]</scope>
    <source>
        <strain evidence="2 3">KCTC 39748</strain>
    </source>
</reference>
<feature type="transmembrane region" description="Helical" evidence="1">
    <location>
        <begin position="62"/>
        <end position="82"/>
    </location>
</feature>
<dbReference type="AlphaFoldDB" id="A0A3G9J4L4"/>
<evidence type="ECO:0000256" key="1">
    <source>
        <dbReference type="SAM" id="Phobius"/>
    </source>
</evidence>
<evidence type="ECO:0000313" key="3">
    <source>
        <dbReference type="Proteomes" id="UP000271573"/>
    </source>
</evidence>
<name>A0A3G9J4L4_9ACTN</name>
<sequence length="102" mass="10923">MSHRQYAVPASGRLVYGDPITTEHSTLIPVSRVRGDGSSAIGMFVVREKGTTWVPVIDADRIATIGVITGLIAATLGSLAVLRKPPWPDNLIRMSAPKRATD</sequence>
<accession>A0A3G9J4L4</accession>
<proteinExistence type="predicted"/>
<keyword evidence="3" id="KW-1185">Reference proteome</keyword>
<dbReference type="RefSeq" id="WP_125569678.1">
    <property type="nucleotide sequence ID" value="NZ_AP019307.1"/>
</dbReference>
<organism evidence="2 3">
    <name type="scientific">Nocardioides baekrokdamisoli</name>
    <dbReference type="NCBI Taxonomy" id="1804624"/>
    <lineage>
        <taxon>Bacteria</taxon>
        <taxon>Bacillati</taxon>
        <taxon>Actinomycetota</taxon>
        <taxon>Actinomycetes</taxon>
        <taxon>Propionibacteriales</taxon>
        <taxon>Nocardioidaceae</taxon>
        <taxon>Nocardioides</taxon>
    </lineage>
</organism>
<dbReference type="Proteomes" id="UP000271573">
    <property type="component" value="Chromosome"/>
</dbReference>
<gene>
    <name evidence="2" type="ORF">Back2_26510</name>
</gene>
<keyword evidence="1" id="KW-1133">Transmembrane helix</keyword>
<keyword evidence="1" id="KW-0812">Transmembrane</keyword>
<keyword evidence="1" id="KW-0472">Membrane</keyword>
<dbReference type="OrthoDB" id="3830295at2"/>
<dbReference type="EMBL" id="AP019307">
    <property type="protein sequence ID" value="BBH18364.1"/>
    <property type="molecule type" value="Genomic_DNA"/>
</dbReference>
<protein>
    <submittedName>
        <fullName evidence="2">Uncharacterized protein</fullName>
    </submittedName>
</protein>
<evidence type="ECO:0000313" key="2">
    <source>
        <dbReference type="EMBL" id="BBH18364.1"/>
    </source>
</evidence>
<dbReference type="KEGG" id="nbe:Back2_26510"/>